<gene>
    <name evidence="1" type="ORF">R3W88_013923</name>
</gene>
<dbReference type="Proteomes" id="UP001311915">
    <property type="component" value="Unassembled WGS sequence"/>
</dbReference>
<organism evidence="1 2">
    <name type="scientific">Solanum pinnatisectum</name>
    <name type="common">tansyleaf nightshade</name>
    <dbReference type="NCBI Taxonomy" id="50273"/>
    <lineage>
        <taxon>Eukaryota</taxon>
        <taxon>Viridiplantae</taxon>
        <taxon>Streptophyta</taxon>
        <taxon>Embryophyta</taxon>
        <taxon>Tracheophyta</taxon>
        <taxon>Spermatophyta</taxon>
        <taxon>Magnoliopsida</taxon>
        <taxon>eudicotyledons</taxon>
        <taxon>Gunneridae</taxon>
        <taxon>Pentapetalae</taxon>
        <taxon>asterids</taxon>
        <taxon>lamiids</taxon>
        <taxon>Solanales</taxon>
        <taxon>Solanaceae</taxon>
        <taxon>Solanoideae</taxon>
        <taxon>Solaneae</taxon>
        <taxon>Solanum</taxon>
    </lineage>
</organism>
<dbReference type="EMBL" id="JAWPEI010000009">
    <property type="protein sequence ID" value="KAK4715585.1"/>
    <property type="molecule type" value="Genomic_DNA"/>
</dbReference>
<dbReference type="AlphaFoldDB" id="A0AAV9KQ41"/>
<proteinExistence type="predicted"/>
<name>A0AAV9KQ41_9SOLN</name>
<keyword evidence="2" id="KW-1185">Reference proteome</keyword>
<reference evidence="1 2" key="1">
    <citation type="submission" date="2023-10" db="EMBL/GenBank/DDBJ databases">
        <title>Genome-Wide Identification Analysis in wild type Solanum Pinnatisectum Reveals Some Genes Defensing Phytophthora Infestans.</title>
        <authorList>
            <person name="Sun C."/>
        </authorList>
    </citation>
    <scope>NUCLEOTIDE SEQUENCE [LARGE SCALE GENOMIC DNA]</scope>
    <source>
        <strain evidence="1">LQN</strain>
        <tissue evidence="1">Leaf</tissue>
    </source>
</reference>
<protein>
    <submittedName>
        <fullName evidence="1">Uncharacterized protein</fullName>
    </submittedName>
</protein>
<accession>A0AAV9KQ41</accession>
<evidence type="ECO:0000313" key="2">
    <source>
        <dbReference type="Proteomes" id="UP001311915"/>
    </source>
</evidence>
<comment type="caution">
    <text evidence="1">The sequence shown here is derived from an EMBL/GenBank/DDBJ whole genome shotgun (WGS) entry which is preliminary data.</text>
</comment>
<sequence>MNEQTSSTRFTPGILTHPKKLDDCSSFSLGLIQDFQEIAGSLAKYRFNQQNRDYKKSMILDLKPKETKIVSTSNISKSSKEEHI</sequence>
<evidence type="ECO:0000313" key="1">
    <source>
        <dbReference type="EMBL" id="KAK4715585.1"/>
    </source>
</evidence>